<reference evidence="1" key="1">
    <citation type="submission" date="2016-10" db="EMBL/GenBank/DDBJ databases">
        <title>Antilisterial bacteriocin lactolisterin BU produced by Lactococcus lactis subsp. lactis BGBU1-4.</title>
        <authorList>
            <person name="Lozo J."/>
            <person name="Mirkovic N."/>
            <person name="Miljkovic M."/>
            <person name="Jovcic B."/>
            <person name="Kojic M."/>
        </authorList>
    </citation>
    <scope>NUCLEOTIDE SEQUENCE</scope>
    <source>
        <strain evidence="1">BGBU1-4</strain>
    </source>
</reference>
<dbReference type="AlphaFoldDB" id="A0A1K0ITP4"/>
<proteinExistence type="predicted"/>
<dbReference type="Pfam" id="PF11758">
    <property type="entry name" value="Bacteriocin_IIi"/>
    <property type="match status" value="1"/>
</dbReference>
<dbReference type="InterPro" id="IPR020968">
    <property type="entry name" value="Bacteriocin_II_aureocin-like"/>
</dbReference>
<protein>
    <submittedName>
        <fullName evidence="1">Bacteriocin lactolisterin BU</fullName>
    </submittedName>
</protein>
<accession>A0A1K0ITP4</accession>
<gene>
    <name evidence="1" type="primary">lliBU</name>
</gene>
<organism evidence="1">
    <name type="scientific">Lactococcus lactis subsp. lactis</name>
    <name type="common">Streptococcus lactis</name>
    <dbReference type="NCBI Taxonomy" id="1360"/>
    <lineage>
        <taxon>Bacteria</taxon>
        <taxon>Bacillati</taxon>
        <taxon>Bacillota</taxon>
        <taxon>Bacilli</taxon>
        <taxon>Lactobacillales</taxon>
        <taxon>Streptococcaceae</taxon>
        <taxon>Lactococcus</taxon>
    </lineage>
</organism>
<dbReference type="NCBIfam" id="NF033881">
    <property type="entry name" value="aureocin_A53"/>
    <property type="match status" value="1"/>
</dbReference>
<sequence>MWGRILGTVAKYGPKAVSWAWQHKWELINMGDLAFRYIQRIWG</sequence>
<name>A0A1K0ITP4_LACLL</name>
<dbReference type="EMBL" id="LT629305">
    <property type="protein sequence ID" value="SDR48784.1"/>
    <property type="molecule type" value="Genomic_DNA"/>
</dbReference>
<evidence type="ECO:0000313" key="1">
    <source>
        <dbReference type="EMBL" id="SDR48784.1"/>
    </source>
</evidence>
<dbReference type="SMR" id="A0A1K0ITP4"/>